<dbReference type="RefSeq" id="XP_009064676.1">
    <property type="nucleotide sequence ID" value="XM_009066428.1"/>
</dbReference>
<dbReference type="AlphaFoldDB" id="V3ZUS6"/>
<reference evidence="1 2" key="1">
    <citation type="journal article" date="2013" name="Nature">
        <title>Insights into bilaterian evolution from three spiralian genomes.</title>
        <authorList>
            <person name="Simakov O."/>
            <person name="Marletaz F."/>
            <person name="Cho S.J."/>
            <person name="Edsinger-Gonzales E."/>
            <person name="Havlak P."/>
            <person name="Hellsten U."/>
            <person name="Kuo D.H."/>
            <person name="Larsson T."/>
            <person name="Lv J."/>
            <person name="Arendt D."/>
            <person name="Savage R."/>
            <person name="Osoegawa K."/>
            <person name="de Jong P."/>
            <person name="Grimwood J."/>
            <person name="Chapman J.A."/>
            <person name="Shapiro H."/>
            <person name="Aerts A."/>
            <person name="Otillar R.P."/>
            <person name="Terry A.Y."/>
            <person name="Boore J.L."/>
            <person name="Grigoriev I.V."/>
            <person name="Lindberg D.R."/>
            <person name="Seaver E.C."/>
            <person name="Weisblat D.A."/>
            <person name="Putnam N.H."/>
            <person name="Rokhsar D.S."/>
        </authorList>
    </citation>
    <scope>NUCLEOTIDE SEQUENCE [LARGE SCALE GENOMIC DNA]</scope>
</reference>
<accession>V3ZUS6</accession>
<dbReference type="CTD" id="20240911"/>
<evidence type="ECO:0000313" key="1">
    <source>
        <dbReference type="EMBL" id="ESO84686.1"/>
    </source>
</evidence>
<dbReference type="EMBL" id="KB203440">
    <property type="protein sequence ID" value="ESO84686.1"/>
    <property type="molecule type" value="Genomic_DNA"/>
</dbReference>
<dbReference type="GeneID" id="20240911"/>
<dbReference type="HOGENOM" id="CLU_716281_0_0_1"/>
<dbReference type="KEGG" id="lgi:LOTGIDRAFT_168554"/>
<proteinExistence type="predicted"/>
<dbReference type="OrthoDB" id="6142984at2759"/>
<evidence type="ECO:0000313" key="2">
    <source>
        <dbReference type="Proteomes" id="UP000030746"/>
    </source>
</evidence>
<dbReference type="Proteomes" id="UP000030746">
    <property type="component" value="Unassembled WGS sequence"/>
</dbReference>
<gene>
    <name evidence="1" type="ORF">LOTGIDRAFT_168554</name>
</gene>
<sequence>MIEKSPPVKLSQIPIIRQAATTCLIAATARTIRRPFVHVICHVHEALFSAETCQPQIEACGTKAREENDKGLSNCTVIDDFIDCISLIPASKCTPNDLSLLGSLFDQENRDREIYCNNYTTTTDSLSTTTDAIGCHTRAEICSTEADKNRKKGLDLCTVYTKLVNCISSIPMTGCTDRNFILQILQQQTEQQNKYCHYSLPTTTKALDCHTRAEICATEADKDSKKGLDLCTVYTNFVNCLTSIPMTGCTDRNFILQILQQQTEQQNKYCHYSLPTTTKAIDCHTRAEICATEADKKRKKGLDLCTVYTNLVNCISSIPMTGCTDRNFILQILQQQTEQQNKYCHSKSETSLLPTINVRTTQFSSTRIKCYPTLTSKESNVIRHRR</sequence>
<keyword evidence="2" id="KW-1185">Reference proteome</keyword>
<name>V3ZUS6_LOTGI</name>
<organism evidence="1 2">
    <name type="scientific">Lottia gigantea</name>
    <name type="common">Giant owl limpet</name>
    <dbReference type="NCBI Taxonomy" id="225164"/>
    <lineage>
        <taxon>Eukaryota</taxon>
        <taxon>Metazoa</taxon>
        <taxon>Spiralia</taxon>
        <taxon>Lophotrochozoa</taxon>
        <taxon>Mollusca</taxon>
        <taxon>Gastropoda</taxon>
        <taxon>Patellogastropoda</taxon>
        <taxon>Lottioidea</taxon>
        <taxon>Lottiidae</taxon>
        <taxon>Lottia</taxon>
    </lineage>
</organism>
<protein>
    <submittedName>
        <fullName evidence="1">Uncharacterized protein</fullName>
    </submittedName>
</protein>